<gene>
    <name evidence="1" type="ORF">A33O_10339</name>
</gene>
<sequence length="87" mass="9487">MRLPTGRSVKILSDLVPICAEGTTTRNQGFDMPRDMNKPAEYTAEQEKLLLSQYHAVGPAAINAALQCKAEKPAPAPKQSPYDTQTD</sequence>
<dbReference type="PATRIC" id="fig|1189611.3.peg.2100"/>
<dbReference type="AlphaFoldDB" id="I5BZJ8"/>
<proteinExistence type="predicted"/>
<accession>I5BZJ8</accession>
<reference evidence="1 2" key="1">
    <citation type="journal article" date="2012" name="J. Bacteriol.">
        <title>Genome Sequence of Nitratireductor aquibiodomus Strain RA22.</title>
        <authorList>
            <person name="Singh A."/>
            <person name="Jangir P.K."/>
            <person name="Kumari C."/>
            <person name="Sharma R."/>
        </authorList>
    </citation>
    <scope>NUCLEOTIDE SEQUENCE [LARGE SCALE GENOMIC DNA]</scope>
    <source>
        <strain evidence="1 2">RA22</strain>
    </source>
</reference>
<organism evidence="1 2">
    <name type="scientific">Nitratireductor aquibiodomus RA22</name>
    <dbReference type="NCBI Taxonomy" id="1189611"/>
    <lineage>
        <taxon>Bacteria</taxon>
        <taxon>Pseudomonadati</taxon>
        <taxon>Pseudomonadota</taxon>
        <taxon>Alphaproteobacteria</taxon>
        <taxon>Hyphomicrobiales</taxon>
        <taxon>Phyllobacteriaceae</taxon>
        <taxon>Nitratireductor</taxon>
    </lineage>
</organism>
<evidence type="ECO:0000313" key="1">
    <source>
        <dbReference type="EMBL" id="EIM75000.1"/>
    </source>
</evidence>
<evidence type="ECO:0000313" key="2">
    <source>
        <dbReference type="Proteomes" id="UP000004622"/>
    </source>
</evidence>
<name>I5BZJ8_9HYPH</name>
<dbReference type="EMBL" id="AJXZ01000024">
    <property type="protein sequence ID" value="EIM75000.1"/>
    <property type="molecule type" value="Genomic_DNA"/>
</dbReference>
<comment type="caution">
    <text evidence="1">The sequence shown here is derived from an EMBL/GenBank/DDBJ whole genome shotgun (WGS) entry which is preliminary data.</text>
</comment>
<dbReference type="Proteomes" id="UP000004622">
    <property type="component" value="Unassembled WGS sequence"/>
</dbReference>
<protein>
    <submittedName>
        <fullName evidence="1">Uncharacterized protein</fullName>
    </submittedName>
</protein>